<dbReference type="SUPFAM" id="SSF51735">
    <property type="entry name" value="NAD(P)-binding Rossmann-fold domains"/>
    <property type="match status" value="1"/>
</dbReference>
<dbReference type="PANTHER" id="PTHR48107">
    <property type="entry name" value="NADPH-DEPENDENT ALDEHYDE REDUCTASE-LIKE PROTEIN, CHLOROPLASTIC-RELATED"/>
    <property type="match status" value="1"/>
</dbReference>
<evidence type="ECO:0000256" key="2">
    <source>
        <dbReference type="ARBA" id="ARBA00023002"/>
    </source>
</evidence>
<comment type="similarity">
    <text evidence="1">Belongs to the short-chain dehydrogenases/reductases (SDR) family.</text>
</comment>
<keyword evidence="2" id="KW-0560">Oxidoreductase</keyword>
<dbReference type="Pfam" id="PF13561">
    <property type="entry name" value="adh_short_C2"/>
    <property type="match status" value="1"/>
</dbReference>
<feature type="non-terminal residue" evidence="3">
    <location>
        <position position="216"/>
    </location>
</feature>
<organism evidence="3 4">
    <name type="scientific">Colletotrichum shisoi</name>
    <dbReference type="NCBI Taxonomy" id="2078593"/>
    <lineage>
        <taxon>Eukaryota</taxon>
        <taxon>Fungi</taxon>
        <taxon>Dikarya</taxon>
        <taxon>Ascomycota</taxon>
        <taxon>Pezizomycotina</taxon>
        <taxon>Sordariomycetes</taxon>
        <taxon>Hypocreomycetidae</taxon>
        <taxon>Glomerellales</taxon>
        <taxon>Glomerellaceae</taxon>
        <taxon>Colletotrichum</taxon>
        <taxon>Colletotrichum destructivum species complex</taxon>
    </lineage>
</organism>
<dbReference type="EMBL" id="PUHP01001815">
    <property type="protein sequence ID" value="TQN65108.1"/>
    <property type="molecule type" value="Genomic_DNA"/>
</dbReference>
<evidence type="ECO:0000313" key="4">
    <source>
        <dbReference type="Proteomes" id="UP000326340"/>
    </source>
</evidence>
<dbReference type="Gene3D" id="3.40.50.720">
    <property type="entry name" value="NAD(P)-binding Rossmann-like Domain"/>
    <property type="match status" value="2"/>
</dbReference>
<sequence>MVSDTFSLTSKVAIVTGSGRENGIGAAIARALALNGSVITIHHVSEASASRAQAVAQGIVSEGGRACVVQADITSPAGAKKLVAETMRAFGVDKVDILVNNAGICVGGDLLDATPEQMLAKFDLNTFAPLYMLGRRGVAGCGASRAAEDRMTEALAGELGRSHGITVNAVAPGPILTDIVTDARKKLGADPTKPLRSIARGSEEIGQPEDVARMVL</sequence>
<dbReference type="Proteomes" id="UP000326340">
    <property type="component" value="Unassembled WGS sequence"/>
</dbReference>
<dbReference type="PANTHER" id="PTHR48107:SF7">
    <property type="entry name" value="RE15974P"/>
    <property type="match status" value="1"/>
</dbReference>
<dbReference type="CDD" id="cd05233">
    <property type="entry name" value="SDR_c"/>
    <property type="match status" value="1"/>
</dbReference>
<evidence type="ECO:0000256" key="1">
    <source>
        <dbReference type="ARBA" id="ARBA00006484"/>
    </source>
</evidence>
<protein>
    <submittedName>
        <fullName evidence="3">Versicolorin reductase 1</fullName>
    </submittedName>
</protein>
<reference evidence="3 4" key="1">
    <citation type="journal article" date="2019" name="Sci. Rep.">
        <title>Colletotrichum shisoi sp. nov., an anthracnose pathogen of Perilla frutescens in Japan: molecular phylogenetic, morphological and genomic evidence.</title>
        <authorList>
            <person name="Gan P."/>
            <person name="Tsushima A."/>
            <person name="Hiroyama R."/>
            <person name="Narusaka M."/>
            <person name="Takano Y."/>
            <person name="Narusaka Y."/>
            <person name="Kawaradani M."/>
            <person name="Damm U."/>
            <person name="Shirasu K."/>
        </authorList>
    </citation>
    <scope>NUCLEOTIDE SEQUENCE [LARGE SCALE GENOMIC DNA]</scope>
    <source>
        <strain evidence="3 4">PG-2018a</strain>
    </source>
</reference>
<dbReference type="InterPro" id="IPR002347">
    <property type="entry name" value="SDR_fam"/>
</dbReference>
<comment type="caution">
    <text evidence="3">The sequence shown here is derived from an EMBL/GenBank/DDBJ whole genome shotgun (WGS) entry which is preliminary data.</text>
</comment>
<accession>A0A5Q4BDU5</accession>
<dbReference type="GO" id="GO:0016614">
    <property type="term" value="F:oxidoreductase activity, acting on CH-OH group of donors"/>
    <property type="evidence" value="ECO:0007669"/>
    <property type="project" value="UniProtKB-ARBA"/>
</dbReference>
<dbReference type="Pfam" id="PF00106">
    <property type="entry name" value="adh_short"/>
    <property type="match status" value="1"/>
</dbReference>
<proteinExistence type="inferred from homology"/>
<name>A0A5Q4BDU5_9PEZI</name>
<dbReference type="PRINTS" id="PR00081">
    <property type="entry name" value="GDHRDH"/>
</dbReference>
<evidence type="ECO:0000313" key="3">
    <source>
        <dbReference type="EMBL" id="TQN65108.1"/>
    </source>
</evidence>
<gene>
    <name evidence="3" type="primary">AflM</name>
    <name evidence="3" type="ORF">CSHISOI_10315</name>
</gene>
<dbReference type="OrthoDB" id="4832842at2759"/>
<dbReference type="AlphaFoldDB" id="A0A5Q4BDU5"/>
<keyword evidence="4" id="KW-1185">Reference proteome</keyword>
<dbReference type="InterPro" id="IPR036291">
    <property type="entry name" value="NAD(P)-bd_dom_sf"/>
</dbReference>